<keyword evidence="1" id="KW-0238">DNA-binding</keyword>
<protein>
    <submittedName>
        <fullName evidence="3">Helix-turn-helix</fullName>
    </submittedName>
</protein>
<dbReference type="SUPFAM" id="SSF47413">
    <property type="entry name" value="lambda repressor-like DNA-binding domains"/>
    <property type="match status" value="1"/>
</dbReference>
<dbReference type="SMART" id="SM00530">
    <property type="entry name" value="HTH_XRE"/>
    <property type="match status" value="1"/>
</dbReference>
<evidence type="ECO:0000256" key="1">
    <source>
        <dbReference type="ARBA" id="ARBA00023125"/>
    </source>
</evidence>
<dbReference type="GO" id="GO:0003677">
    <property type="term" value="F:DNA binding"/>
    <property type="evidence" value="ECO:0007669"/>
    <property type="project" value="UniProtKB-KW"/>
</dbReference>
<dbReference type="InterPro" id="IPR010982">
    <property type="entry name" value="Lambda_DNA-bd_dom_sf"/>
</dbReference>
<evidence type="ECO:0000259" key="2">
    <source>
        <dbReference type="PROSITE" id="PS50943"/>
    </source>
</evidence>
<evidence type="ECO:0000313" key="3">
    <source>
        <dbReference type="EMBL" id="SHI26552.1"/>
    </source>
</evidence>
<sequence>MSLEQAIAVVLKKYRLENNFTQEEFAFRCSLDTTYISLLERALRKPTLSVVFTMCTVLNIKASVFVKEVEELLEKKI</sequence>
<dbReference type="Proteomes" id="UP000184241">
    <property type="component" value="Unassembled WGS sequence"/>
</dbReference>
<dbReference type="PANTHER" id="PTHR46797:SF1">
    <property type="entry name" value="METHYLPHOSPHONATE SYNTHASE"/>
    <property type="match status" value="1"/>
</dbReference>
<dbReference type="AlphaFoldDB" id="A0A1M5ZQT5"/>
<dbReference type="PANTHER" id="PTHR46797">
    <property type="entry name" value="HTH-TYPE TRANSCRIPTIONAL REGULATOR"/>
    <property type="match status" value="1"/>
</dbReference>
<dbReference type="PROSITE" id="PS50943">
    <property type="entry name" value="HTH_CROC1"/>
    <property type="match status" value="1"/>
</dbReference>
<dbReference type="GO" id="GO:0003700">
    <property type="term" value="F:DNA-binding transcription factor activity"/>
    <property type="evidence" value="ECO:0007669"/>
    <property type="project" value="TreeGrafter"/>
</dbReference>
<dbReference type="GO" id="GO:0005829">
    <property type="term" value="C:cytosol"/>
    <property type="evidence" value="ECO:0007669"/>
    <property type="project" value="TreeGrafter"/>
</dbReference>
<accession>A0A1M5ZQT5</accession>
<dbReference type="RefSeq" id="WP_073021178.1">
    <property type="nucleotide sequence ID" value="NZ_FQXU01000010.1"/>
</dbReference>
<feature type="domain" description="HTH cro/C1-type" evidence="2">
    <location>
        <begin position="11"/>
        <end position="65"/>
    </location>
</feature>
<dbReference type="CDD" id="cd00093">
    <property type="entry name" value="HTH_XRE"/>
    <property type="match status" value="1"/>
</dbReference>
<proteinExistence type="predicted"/>
<reference evidence="3 4" key="1">
    <citation type="submission" date="2016-11" db="EMBL/GenBank/DDBJ databases">
        <authorList>
            <person name="Jaros S."/>
            <person name="Januszkiewicz K."/>
            <person name="Wedrychowicz H."/>
        </authorList>
    </citation>
    <scope>NUCLEOTIDE SEQUENCE [LARGE SCALE GENOMIC DNA]</scope>
    <source>
        <strain evidence="3 4">DSM 6191</strain>
    </source>
</reference>
<dbReference type="Gene3D" id="1.10.260.40">
    <property type="entry name" value="lambda repressor-like DNA-binding domains"/>
    <property type="match status" value="1"/>
</dbReference>
<evidence type="ECO:0000313" key="4">
    <source>
        <dbReference type="Proteomes" id="UP000184241"/>
    </source>
</evidence>
<name>A0A1M5ZQT5_9CLOT</name>
<gene>
    <name evidence="3" type="ORF">SAMN02745941_03263</name>
</gene>
<dbReference type="InterPro" id="IPR050807">
    <property type="entry name" value="TransReg_Diox_bact_type"/>
</dbReference>
<dbReference type="InterPro" id="IPR001387">
    <property type="entry name" value="Cro/C1-type_HTH"/>
</dbReference>
<dbReference type="Pfam" id="PF01381">
    <property type="entry name" value="HTH_3"/>
    <property type="match status" value="1"/>
</dbReference>
<organism evidence="3 4">
    <name type="scientific">Clostridium intestinale DSM 6191</name>
    <dbReference type="NCBI Taxonomy" id="1121320"/>
    <lineage>
        <taxon>Bacteria</taxon>
        <taxon>Bacillati</taxon>
        <taxon>Bacillota</taxon>
        <taxon>Clostridia</taxon>
        <taxon>Eubacteriales</taxon>
        <taxon>Clostridiaceae</taxon>
        <taxon>Clostridium</taxon>
    </lineage>
</organism>
<dbReference type="EMBL" id="FQXU01000010">
    <property type="protein sequence ID" value="SHI26552.1"/>
    <property type="molecule type" value="Genomic_DNA"/>
</dbReference>